<evidence type="ECO:0000256" key="3">
    <source>
        <dbReference type="ARBA" id="ARBA00023163"/>
    </source>
</evidence>
<feature type="domain" description="HTH luxR-type" evidence="4">
    <location>
        <begin position="185"/>
        <end position="250"/>
    </location>
</feature>
<dbReference type="CDD" id="cd06170">
    <property type="entry name" value="LuxR_C_like"/>
    <property type="match status" value="1"/>
</dbReference>
<dbReference type="AlphaFoldDB" id="E2G6R3"/>
<dbReference type="InterPro" id="IPR036693">
    <property type="entry name" value="TF_LuxR_autoind-bd_dom_sf"/>
</dbReference>
<proteinExistence type="predicted"/>
<protein>
    <submittedName>
        <fullName evidence="5">HanR</fullName>
    </submittedName>
</protein>
<organism evidence="5">
    <name type="scientific">Litchfieldella anticariensis</name>
    <dbReference type="NCBI Taxonomy" id="258591"/>
    <lineage>
        <taxon>Bacteria</taxon>
        <taxon>Pseudomonadati</taxon>
        <taxon>Pseudomonadota</taxon>
        <taxon>Gammaproteobacteria</taxon>
        <taxon>Oceanospirillales</taxon>
        <taxon>Halomonadaceae</taxon>
        <taxon>Litchfieldella</taxon>
    </lineage>
</organism>
<accession>E2G6R3</accession>
<dbReference type="GO" id="GO:0006355">
    <property type="term" value="P:regulation of DNA-templated transcription"/>
    <property type="evidence" value="ECO:0007669"/>
    <property type="project" value="InterPro"/>
</dbReference>
<evidence type="ECO:0000256" key="2">
    <source>
        <dbReference type="ARBA" id="ARBA00023125"/>
    </source>
</evidence>
<dbReference type="PANTHER" id="PTHR44688:SF16">
    <property type="entry name" value="DNA-BINDING TRANSCRIPTIONAL ACTIVATOR DEVR_DOSR"/>
    <property type="match status" value="1"/>
</dbReference>
<evidence type="ECO:0000256" key="1">
    <source>
        <dbReference type="ARBA" id="ARBA00023015"/>
    </source>
</evidence>
<evidence type="ECO:0000259" key="4">
    <source>
        <dbReference type="PROSITE" id="PS50043"/>
    </source>
</evidence>
<dbReference type="InterPro" id="IPR016032">
    <property type="entry name" value="Sig_transdc_resp-reg_C-effctor"/>
</dbReference>
<dbReference type="InterPro" id="IPR000792">
    <property type="entry name" value="Tscrpt_reg_LuxR_C"/>
</dbReference>
<dbReference type="PRINTS" id="PR00038">
    <property type="entry name" value="HTHLUXR"/>
</dbReference>
<dbReference type="SMART" id="SM00421">
    <property type="entry name" value="HTH_LUXR"/>
    <property type="match status" value="1"/>
</dbReference>
<dbReference type="Gene3D" id="1.10.10.10">
    <property type="entry name" value="Winged helix-like DNA-binding domain superfamily/Winged helix DNA-binding domain"/>
    <property type="match status" value="1"/>
</dbReference>
<dbReference type="Pfam" id="PF03472">
    <property type="entry name" value="Autoind_bind"/>
    <property type="match status" value="1"/>
</dbReference>
<keyword evidence="2" id="KW-0238">DNA-binding</keyword>
<dbReference type="InterPro" id="IPR036388">
    <property type="entry name" value="WH-like_DNA-bd_sf"/>
</dbReference>
<keyword evidence="1" id="KW-0805">Transcription regulation</keyword>
<evidence type="ECO:0000313" key="5">
    <source>
        <dbReference type="EMBL" id="ADN33401.1"/>
    </source>
</evidence>
<keyword evidence="3" id="KW-0804">Transcription</keyword>
<dbReference type="PROSITE" id="PS00622">
    <property type="entry name" value="HTH_LUXR_1"/>
    <property type="match status" value="1"/>
</dbReference>
<reference evidence="5" key="1">
    <citation type="journal article" date="2011" name="Microbiology">
        <title>The hanR/hanI quorum-sensing system of Halomonas anticariensis, a moderately halophilic bacterium.</title>
        <authorList>
            <person name="Tahrioui A."/>
            <person name="Quesada E."/>
            <person name="Llamas I."/>
        </authorList>
    </citation>
    <scope>NUCLEOTIDE SEQUENCE</scope>
    <source>
        <strain evidence="5">FP35</strain>
    </source>
</reference>
<gene>
    <name evidence="5" type="primary">hanR</name>
</gene>
<sequence length="252" mass="28936">MELVWYVWDGGNAMIKSRTNPSAVKFLDIDYFDKQKLAMEVRENTGFEFFSLVLRPCIPFTNNYLYIIDNYGCEWEGLYQDKKFWTIDPVLQHKNYVNKSGILWENSLFDKSNELWRSAEDFGLCSGMSFLVSFSDMPVRGVFSISSKDYYYANNQDVKMQRYNVCPLSIKVMDCIKGKVDVGKSVANPVFLSVREADILRYSADGLTSSEISKKLYVTKSTIDFHIKNAIDKLGCKNKVQAVSKALLLDIL</sequence>
<dbReference type="InterPro" id="IPR005143">
    <property type="entry name" value="TF_LuxR_autoind-bd_dom"/>
</dbReference>
<dbReference type="Gene3D" id="3.30.450.80">
    <property type="entry name" value="Transcription factor LuxR-like, autoinducer-binding domain"/>
    <property type="match status" value="1"/>
</dbReference>
<dbReference type="PROSITE" id="PS50043">
    <property type="entry name" value="HTH_LUXR_2"/>
    <property type="match status" value="1"/>
</dbReference>
<dbReference type="EMBL" id="HM236058">
    <property type="protein sequence ID" value="ADN33401.1"/>
    <property type="molecule type" value="Genomic_DNA"/>
</dbReference>
<dbReference type="PANTHER" id="PTHR44688">
    <property type="entry name" value="DNA-BINDING TRANSCRIPTIONAL ACTIVATOR DEVR_DOSR"/>
    <property type="match status" value="1"/>
</dbReference>
<dbReference type="SUPFAM" id="SSF46894">
    <property type="entry name" value="C-terminal effector domain of the bipartite response regulators"/>
    <property type="match status" value="1"/>
</dbReference>
<dbReference type="SUPFAM" id="SSF75516">
    <property type="entry name" value="Pheromone-binding domain of LuxR-like quorum-sensing transcription factors"/>
    <property type="match status" value="1"/>
</dbReference>
<dbReference type="Pfam" id="PF00196">
    <property type="entry name" value="GerE"/>
    <property type="match status" value="1"/>
</dbReference>
<name>E2G6R3_9GAMM</name>
<dbReference type="GO" id="GO:0003677">
    <property type="term" value="F:DNA binding"/>
    <property type="evidence" value="ECO:0007669"/>
    <property type="project" value="UniProtKB-KW"/>
</dbReference>